<reference evidence="4" key="1">
    <citation type="submission" date="2017-09" db="EMBL/GenBank/DDBJ databases">
        <title>Depth-based differentiation of microbial function through sediment-hosted aquifers and enrichment of novel symbionts in the deep terrestrial subsurface.</title>
        <authorList>
            <person name="Probst A.J."/>
            <person name="Ladd B."/>
            <person name="Jarett J.K."/>
            <person name="Geller-Mcgrath D.E."/>
            <person name="Sieber C.M.K."/>
            <person name="Emerson J.B."/>
            <person name="Anantharaman K."/>
            <person name="Thomas B.C."/>
            <person name="Malmstrom R."/>
            <person name="Stieglmeier M."/>
            <person name="Klingl A."/>
            <person name="Woyke T."/>
            <person name="Ryan C.M."/>
            <person name="Banfield J.F."/>
        </authorList>
    </citation>
    <scope>NUCLEOTIDE SEQUENCE [LARGE SCALE GENOMIC DNA]</scope>
</reference>
<gene>
    <name evidence="3" type="ORF">COX83_01685</name>
</gene>
<feature type="region of interest" description="Disordered" evidence="1">
    <location>
        <begin position="44"/>
        <end position="75"/>
    </location>
</feature>
<evidence type="ECO:0000313" key="4">
    <source>
        <dbReference type="Proteomes" id="UP000230078"/>
    </source>
</evidence>
<dbReference type="CDD" id="cd05379">
    <property type="entry name" value="CAP_bacterial"/>
    <property type="match status" value="1"/>
</dbReference>
<evidence type="ECO:0000313" key="3">
    <source>
        <dbReference type="EMBL" id="PIZ93559.1"/>
    </source>
</evidence>
<proteinExistence type="predicted"/>
<dbReference type="Pfam" id="PF00188">
    <property type="entry name" value="CAP"/>
    <property type="match status" value="1"/>
</dbReference>
<evidence type="ECO:0000259" key="2">
    <source>
        <dbReference type="Pfam" id="PF00188"/>
    </source>
</evidence>
<sequence>MRRLFSILFFAGLTIGAIFIFRLSLHQALVSVDIEELARYNTSQHLTEASDSTGTAGKTKELSTNPGIKETQQTNVTNPLPTFTEREITATKTEIHAPEPLTRPSLSAVGTLTVPGVIAVTNAERTAQGFFTLSLNTKLSSAAAAKLADMFAKQYFAHEGPDGTKPSDWVEGAGYTYRLTGENLALGDFSGDTDLVTAWMNSPGHRANILKPEYTEIGVAVGKGMYDGRETWLAVQVFGKPLPNCPLPSTDMKALITANQEAIKTKQEELTTQKTALDAYEPKQGDAYKEQVNLYNALVAEYNTLIGDTESLVNEYNVVVSGYNACIEG</sequence>
<evidence type="ECO:0000256" key="1">
    <source>
        <dbReference type="SAM" id="MobiDB-lite"/>
    </source>
</evidence>
<accession>A0A2M7V4R7</accession>
<dbReference type="InterPro" id="IPR014044">
    <property type="entry name" value="CAP_dom"/>
</dbReference>
<organism evidence="3 4">
    <name type="scientific">Candidatus Magasanikbacteria bacterium CG_4_10_14_0_2_um_filter_41_31</name>
    <dbReference type="NCBI Taxonomy" id="1974639"/>
    <lineage>
        <taxon>Bacteria</taxon>
        <taxon>Candidatus Magasanikiibacteriota</taxon>
    </lineage>
</organism>
<protein>
    <recommendedName>
        <fullName evidence="2">SCP domain-containing protein</fullName>
    </recommendedName>
</protein>
<dbReference type="Proteomes" id="UP000230078">
    <property type="component" value="Unassembled WGS sequence"/>
</dbReference>
<dbReference type="Gene3D" id="3.40.33.10">
    <property type="entry name" value="CAP"/>
    <property type="match status" value="1"/>
</dbReference>
<dbReference type="PANTHER" id="PTHR31157:SF1">
    <property type="entry name" value="SCP DOMAIN-CONTAINING PROTEIN"/>
    <property type="match status" value="1"/>
</dbReference>
<dbReference type="InterPro" id="IPR035940">
    <property type="entry name" value="CAP_sf"/>
</dbReference>
<dbReference type="PANTHER" id="PTHR31157">
    <property type="entry name" value="SCP DOMAIN-CONTAINING PROTEIN"/>
    <property type="match status" value="1"/>
</dbReference>
<feature type="domain" description="SCP" evidence="2">
    <location>
        <begin position="120"/>
        <end position="232"/>
    </location>
</feature>
<dbReference type="SUPFAM" id="SSF55797">
    <property type="entry name" value="PR-1-like"/>
    <property type="match status" value="1"/>
</dbReference>
<comment type="caution">
    <text evidence="3">The sequence shown here is derived from an EMBL/GenBank/DDBJ whole genome shotgun (WGS) entry which is preliminary data.</text>
</comment>
<name>A0A2M7V4R7_9BACT</name>
<dbReference type="AlphaFoldDB" id="A0A2M7V4R7"/>
<dbReference type="EMBL" id="PFPI01000022">
    <property type="protein sequence ID" value="PIZ93559.1"/>
    <property type="molecule type" value="Genomic_DNA"/>
</dbReference>